<dbReference type="PANTHER" id="PTHR43383:SF2">
    <property type="entry name" value="AMIDOHYDROLASE 2 FAMILY PROTEIN"/>
    <property type="match status" value="1"/>
</dbReference>
<dbReference type="EMBL" id="CAFBOX010000006">
    <property type="protein sequence ID" value="CAB4989137.1"/>
    <property type="molecule type" value="Genomic_DNA"/>
</dbReference>
<dbReference type="EMBL" id="CAEZWZ010000006">
    <property type="protein sequence ID" value="CAB4663644.1"/>
    <property type="molecule type" value="Genomic_DNA"/>
</dbReference>
<name>A0A6J7N7J9_9ZZZZ</name>
<dbReference type="InterPro" id="IPR032466">
    <property type="entry name" value="Metal_Hydrolase"/>
</dbReference>
<dbReference type="Pfam" id="PF04909">
    <property type="entry name" value="Amidohydro_2"/>
    <property type="match status" value="1"/>
</dbReference>
<dbReference type="Gene3D" id="1.10.2020.10">
    <property type="entry name" value="uronate isomerase, domain 2, chain A"/>
    <property type="match status" value="1"/>
</dbReference>
<organism evidence="3">
    <name type="scientific">freshwater metagenome</name>
    <dbReference type="NCBI Taxonomy" id="449393"/>
    <lineage>
        <taxon>unclassified sequences</taxon>
        <taxon>metagenomes</taxon>
        <taxon>ecological metagenomes</taxon>
    </lineage>
</organism>
<protein>
    <submittedName>
        <fullName evidence="3">Unannotated protein</fullName>
    </submittedName>
</protein>
<dbReference type="SUPFAM" id="SSF51556">
    <property type="entry name" value="Metallo-dependent hydrolases"/>
    <property type="match status" value="1"/>
</dbReference>
<sequence>MREVSNRPNSELREIIAETHFQDTHEHLPPEIRRIEDQKLGNLDFSYLFSHYLDSDLLSAGMPQNDYDRFFGKEADSTEKWDLVSPFYEHTRGTGYGQCLRKSLKMLWNIDDIDASNCNEITQLLNQHVKPGFYRNILQKQTLIDHVQINSLDFDEVYRDDPIDSDLFSHDFGTLKIATQWDTNVLARISGSEITCLDDAHNAIAAALNKWGDRAISIKDPCAYWRNLDFHAVSDADASKIMTRYLLNKDSVSADEYNQVGNNLFRYALKESERYNLPVKIHTGYVAGANHMNLHRVKKNLEHLQSVITDFPNIRFVLMHITYPLHNELLAMAKHFSNVYVDMCWSWIIDPITSTEFLSKFLVTVPHNKIFTFGGDFSPVELIPGHALMAREGIARSIDQLLKDDYIQQNEVEALIAKLMNGNASQFFNL</sequence>
<dbReference type="GO" id="GO:0016787">
    <property type="term" value="F:hydrolase activity"/>
    <property type="evidence" value="ECO:0007669"/>
    <property type="project" value="InterPro"/>
</dbReference>
<dbReference type="Gene3D" id="3.20.20.140">
    <property type="entry name" value="Metal-dependent hydrolases"/>
    <property type="match status" value="1"/>
</dbReference>
<feature type="domain" description="Amidohydrolase-related" evidence="1">
    <location>
        <begin position="258"/>
        <end position="429"/>
    </location>
</feature>
<gene>
    <name evidence="2" type="ORF">UFOPK2329_00102</name>
    <name evidence="3" type="ORF">UFOPK4035_00081</name>
</gene>
<accession>A0A6J7N7J9</accession>
<reference evidence="3" key="1">
    <citation type="submission" date="2020-05" db="EMBL/GenBank/DDBJ databases">
        <authorList>
            <person name="Chiriac C."/>
            <person name="Salcher M."/>
            <person name="Ghai R."/>
            <person name="Kavagutti S V."/>
        </authorList>
    </citation>
    <scope>NUCLEOTIDE SEQUENCE</scope>
</reference>
<evidence type="ECO:0000313" key="3">
    <source>
        <dbReference type="EMBL" id="CAB4989137.1"/>
    </source>
</evidence>
<dbReference type="PANTHER" id="PTHR43383">
    <property type="entry name" value="NODULIN 6"/>
    <property type="match status" value="1"/>
</dbReference>
<dbReference type="AlphaFoldDB" id="A0A6J7N7J9"/>
<proteinExistence type="predicted"/>
<evidence type="ECO:0000313" key="2">
    <source>
        <dbReference type="EMBL" id="CAB4663644.1"/>
    </source>
</evidence>
<evidence type="ECO:0000259" key="1">
    <source>
        <dbReference type="Pfam" id="PF04909"/>
    </source>
</evidence>
<dbReference type="InterPro" id="IPR006680">
    <property type="entry name" value="Amidohydro-rel"/>
</dbReference>